<gene>
    <name evidence="3" type="ORF">A1O3_02412</name>
</gene>
<dbReference type="EMBL" id="AMGY01000002">
    <property type="protein sequence ID" value="EXJ89345.1"/>
    <property type="molecule type" value="Genomic_DNA"/>
</dbReference>
<dbReference type="SUPFAM" id="SSF53335">
    <property type="entry name" value="S-adenosyl-L-methionine-dependent methyltransferases"/>
    <property type="match status" value="1"/>
</dbReference>
<comment type="caution">
    <text evidence="3">The sequence shown here is derived from an EMBL/GenBank/DDBJ whole genome shotgun (WGS) entry which is preliminary data.</text>
</comment>
<dbReference type="RefSeq" id="XP_007730742.1">
    <property type="nucleotide sequence ID" value="XM_007732552.1"/>
</dbReference>
<dbReference type="InterPro" id="IPR051052">
    <property type="entry name" value="Diverse_substrate_MTase"/>
</dbReference>
<accession>W9YI82</accession>
<reference evidence="3 4" key="1">
    <citation type="submission" date="2013-03" db="EMBL/GenBank/DDBJ databases">
        <title>The Genome Sequence of Capronia epimyces CBS 606.96.</title>
        <authorList>
            <consortium name="The Broad Institute Genomics Platform"/>
            <person name="Cuomo C."/>
            <person name="de Hoog S."/>
            <person name="Gorbushina A."/>
            <person name="Walker B."/>
            <person name="Young S.K."/>
            <person name="Zeng Q."/>
            <person name="Gargeya S."/>
            <person name="Fitzgerald M."/>
            <person name="Haas B."/>
            <person name="Abouelleil A."/>
            <person name="Allen A.W."/>
            <person name="Alvarado L."/>
            <person name="Arachchi H.M."/>
            <person name="Berlin A.M."/>
            <person name="Chapman S.B."/>
            <person name="Gainer-Dewar J."/>
            <person name="Goldberg J."/>
            <person name="Griggs A."/>
            <person name="Gujja S."/>
            <person name="Hansen M."/>
            <person name="Howarth C."/>
            <person name="Imamovic A."/>
            <person name="Ireland A."/>
            <person name="Larimer J."/>
            <person name="McCowan C."/>
            <person name="Murphy C."/>
            <person name="Pearson M."/>
            <person name="Poon T.W."/>
            <person name="Priest M."/>
            <person name="Roberts A."/>
            <person name="Saif S."/>
            <person name="Shea T."/>
            <person name="Sisk P."/>
            <person name="Sykes S."/>
            <person name="Wortman J."/>
            <person name="Nusbaum C."/>
            <person name="Birren B."/>
        </authorList>
    </citation>
    <scope>NUCLEOTIDE SEQUENCE [LARGE SCALE GENOMIC DNA]</scope>
    <source>
        <strain evidence="3 4">CBS 606.96</strain>
    </source>
</reference>
<dbReference type="GeneID" id="19166542"/>
<evidence type="ECO:0000256" key="1">
    <source>
        <dbReference type="SAM" id="MobiDB-lite"/>
    </source>
</evidence>
<dbReference type="CDD" id="cd02440">
    <property type="entry name" value="AdoMet_MTases"/>
    <property type="match status" value="1"/>
</dbReference>
<dbReference type="PANTHER" id="PTHR44942:SF10">
    <property type="entry name" value="METHYLTRANSFERASE TYPE 11 DOMAIN-CONTAINING PROTEIN"/>
    <property type="match status" value="1"/>
</dbReference>
<feature type="domain" description="Methyltransferase type 12" evidence="2">
    <location>
        <begin position="75"/>
        <end position="194"/>
    </location>
</feature>
<evidence type="ECO:0000259" key="2">
    <source>
        <dbReference type="Pfam" id="PF08242"/>
    </source>
</evidence>
<keyword evidence="4" id="KW-1185">Reference proteome</keyword>
<sequence>MTSTSPSIESQAQAQAETQTQAQPQHQAHKDKTFRNYDASSAAAYAQYRPPYPDKLIDIIIDKHVSTGGRLDLLLDVGCGPGTATRSLAPRFTHAVAADPGQSMVEMARQIPSTTRSGEPVRFEVCEAEKLSRLLPVLQESAAQAPVQGERGPESGSGSASECVDLITAATAAHWFDMPAFYREAAKILRPGGSIIIWCTKGGYCTPDTPNAEKLTRLFQEFEDDAILEFEEPGNRMTRDLYAGLPLPWDGVGVGDGDASKASSSAAATGATGGEPLDLDLSTIFPKDQYQRLEFNKDGHVPPGEQFLLSRRFTLDQVKKALGTVSPVTRWREAYKDKLAAGEVEDCVDKLVRQTRELLEESQTPEGEGKPRDWIEGGSAVVVLVIKKRK</sequence>
<feature type="region of interest" description="Disordered" evidence="1">
    <location>
        <begin position="1"/>
        <end position="31"/>
    </location>
</feature>
<dbReference type="PANTHER" id="PTHR44942">
    <property type="entry name" value="METHYLTRANSF_11 DOMAIN-CONTAINING PROTEIN"/>
    <property type="match status" value="1"/>
</dbReference>
<dbReference type="Proteomes" id="UP000019478">
    <property type="component" value="Unassembled WGS sequence"/>
</dbReference>
<dbReference type="InterPro" id="IPR013217">
    <property type="entry name" value="Methyltransf_12"/>
</dbReference>
<name>W9YI82_9EURO</name>
<dbReference type="HOGENOM" id="CLU_049344_1_0_1"/>
<dbReference type="eggNOG" id="KOG3010">
    <property type="taxonomic scope" value="Eukaryota"/>
</dbReference>
<dbReference type="Pfam" id="PF08242">
    <property type="entry name" value="Methyltransf_12"/>
    <property type="match status" value="1"/>
</dbReference>
<dbReference type="STRING" id="1182542.W9YI82"/>
<dbReference type="Gene3D" id="3.40.50.150">
    <property type="entry name" value="Vaccinia Virus protein VP39"/>
    <property type="match status" value="1"/>
</dbReference>
<dbReference type="AlphaFoldDB" id="W9YI82"/>
<dbReference type="OrthoDB" id="10027013at2759"/>
<feature type="compositionally biased region" description="Polar residues" evidence="1">
    <location>
        <begin position="1"/>
        <end position="10"/>
    </location>
</feature>
<proteinExistence type="predicted"/>
<evidence type="ECO:0000313" key="4">
    <source>
        <dbReference type="Proteomes" id="UP000019478"/>
    </source>
</evidence>
<organism evidence="3 4">
    <name type="scientific">Capronia epimyces CBS 606.96</name>
    <dbReference type="NCBI Taxonomy" id="1182542"/>
    <lineage>
        <taxon>Eukaryota</taxon>
        <taxon>Fungi</taxon>
        <taxon>Dikarya</taxon>
        <taxon>Ascomycota</taxon>
        <taxon>Pezizomycotina</taxon>
        <taxon>Eurotiomycetes</taxon>
        <taxon>Chaetothyriomycetidae</taxon>
        <taxon>Chaetothyriales</taxon>
        <taxon>Herpotrichiellaceae</taxon>
        <taxon>Capronia</taxon>
    </lineage>
</organism>
<dbReference type="InterPro" id="IPR029063">
    <property type="entry name" value="SAM-dependent_MTases_sf"/>
</dbReference>
<protein>
    <recommendedName>
        <fullName evidence="2">Methyltransferase type 12 domain-containing protein</fullName>
    </recommendedName>
</protein>
<evidence type="ECO:0000313" key="3">
    <source>
        <dbReference type="EMBL" id="EXJ89345.1"/>
    </source>
</evidence>
<feature type="compositionally biased region" description="Low complexity" evidence="1">
    <location>
        <begin position="11"/>
        <end position="26"/>
    </location>
</feature>